<evidence type="ECO:0000313" key="2">
    <source>
        <dbReference type="EMBL" id="KAL2057316.1"/>
    </source>
</evidence>
<comment type="caution">
    <text evidence="2">The sequence shown here is derived from an EMBL/GenBank/DDBJ whole genome shotgun (WGS) entry which is preliminary data.</text>
</comment>
<feature type="region of interest" description="Disordered" evidence="1">
    <location>
        <begin position="1"/>
        <end position="25"/>
    </location>
</feature>
<evidence type="ECO:0000256" key="1">
    <source>
        <dbReference type="SAM" id="MobiDB-lite"/>
    </source>
</evidence>
<proteinExistence type="predicted"/>
<keyword evidence="3" id="KW-1185">Reference proteome</keyword>
<organism evidence="2 3">
    <name type="scientific">Lepraria finkii</name>
    <dbReference type="NCBI Taxonomy" id="1340010"/>
    <lineage>
        <taxon>Eukaryota</taxon>
        <taxon>Fungi</taxon>
        <taxon>Dikarya</taxon>
        <taxon>Ascomycota</taxon>
        <taxon>Pezizomycotina</taxon>
        <taxon>Lecanoromycetes</taxon>
        <taxon>OSLEUM clade</taxon>
        <taxon>Lecanoromycetidae</taxon>
        <taxon>Lecanorales</taxon>
        <taxon>Lecanorineae</taxon>
        <taxon>Stereocaulaceae</taxon>
        <taxon>Lepraria</taxon>
    </lineage>
</organism>
<sequence>MTESVNRSLRDVDRDLIQQPELPMPVSSENFHYSAPAQNRKSFTVIAPQRHFPIVLHRSSQTPSHDSFQIQSQDTLHGHRVANPSASYEALGREAYSVIKPLMTYFMKSRPYRQDRDRFYLIQAQDIAHGCRVQNLQR</sequence>
<evidence type="ECO:0000313" key="3">
    <source>
        <dbReference type="Proteomes" id="UP001590951"/>
    </source>
</evidence>
<dbReference type="EMBL" id="JBHFEH010000005">
    <property type="protein sequence ID" value="KAL2057316.1"/>
    <property type="molecule type" value="Genomic_DNA"/>
</dbReference>
<accession>A0ABR4BKF4</accession>
<reference evidence="2 3" key="1">
    <citation type="submission" date="2024-09" db="EMBL/GenBank/DDBJ databases">
        <title>Rethinking Asexuality: The Enigmatic Case of Functional Sexual Genes in Lepraria (Stereocaulaceae).</title>
        <authorList>
            <person name="Doellman M."/>
            <person name="Sun Y."/>
            <person name="Barcenas-Pena A."/>
            <person name="Lumbsch H.T."/>
            <person name="Grewe F."/>
        </authorList>
    </citation>
    <scope>NUCLEOTIDE SEQUENCE [LARGE SCALE GENOMIC DNA]</scope>
    <source>
        <strain evidence="2 3">Grewe 0041</strain>
    </source>
</reference>
<name>A0ABR4BKF4_9LECA</name>
<dbReference type="Proteomes" id="UP001590951">
    <property type="component" value="Unassembled WGS sequence"/>
</dbReference>
<gene>
    <name evidence="2" type="ORF">ABVK25_002369</name>
</gene>
<protein>
    <submittedName>
        <fullName evidence="2">Uncharacterized protein</fullName>
    </submittedName>
</protein>